<dbReference type="AlphaFoldDB" id="A0A084SR36"/>
<proteinExistence type="predicted"/>
<evidence type="ECO:0000259" key="2">
    <source>
        <dbReference type="Pfam" id="PF00487"/>
    </source>
</evidence>
<keyword evidence="1" id="KW-0812">Transmembrane</keyword>
<gene>
    <name evidence="3" type="ORF">Q664_25500</name>
</gene>
<dbReference type="Pfam" id="PF00487">
    <property type="entry name" value="FA_desaturase"/>
    <property type="match status" value="1"/>
</dbReference>
<feature type="transmembrane region" description="Helical" evidence="1">
    <location>
        <begin position="34"/>
        <end position="52"/>
    </location>
</feature>
<evidence type="ECO:0000313" key="3">
    <source>
        <dbReference type="EMBL" id="KFA90921.1"/>
    </source>
</evidence>
<organism evidence="3 4">
    <name type="scientific">Archangium violaceum Cb vi76</name>
    <dbReference type="NCBI Taxonomy" id="1406225"/>
    <lineage>
        <taxon>Bacteria</taxon>
        <taxon>Pseudomonadati</taxon>
        <taxon>Myxococcota</taxon>
        <taxon>Myxococcia</taxon>
        <taxon>Myxococcales</taxon>
        <taxon>Cystobacterineae</taxon>
        <taxon>Archangiaceae</taxon>
        <taxon>Archangium</taxon>
    </lineage>
</organism>
<feature type="transmembrane region" description="Helical" evidence="1">
    <location>
        <begin position="182"/>
        <end position="201"/>
    </location>
</feature>
<comment type="caution">
    <text evidence="3">The sequence shown here is derived from an EMBL/GenBank/DDBJ whole genome shotgun (WGS) entry which is preliminary data.</text>
</comment>
<evidence type="ECO:0000313" key="4">
    <source>
        <dbReference type="Proteomes" id="UP000028547"/>
    </source>
</evidence>
<dbReference type="InterPro" id="IPR005804">
    <property type="entry name" value="FA_desaturase_dom"/>
</dbReference>
<protein>
    <submittedName>
        <fullName evidence="3">Fatty acid desaturase</fullName>
    </submittedName>
</protein>
<feature type="transmembrane region" description="Helical" evidence="1">
    <location>
        <begin position="149"/>
        <end position="170"/>
    </location>
</feature>
<accession>A0A084SR36</accession>
<sequence>MTPRYAADYRTLLWCLFMPVVALAQYARPELIPYLSPLGCYLALAAGVIAHNHNHCPTFKNRRLNTLMGLWISHFYGYPTFAWVPTHNLNHHKLVNKAGDATITWRHTNKNNWLVAFTYFFVSSYWQSDPIKQYIAKARRSNPALYRQIILQYVVWAGAHLALLGVAIAMHGPALGFKVWTFAFLIPALFALWTIMFFNYIQHVHTDPWSEHDHSRSFDGKLINFFLFNNGLHTAHHEMAGAHWSTLPELHAKIAPNINPELVQSSFFGWCIRNYLLAPFFPSLGTKQIGRAPFDPPSGESVQLTSEEVDALESGINAART</sequence>
<dbReference type="Proteomes" id="UP000028547">
    <property type="component" value="Unassembled WGS sequence"/>
</dbReference>
<feature type="transmembrane region" description="Helical" evidence="1">
    <location>
        <begin position="12"/>
        <end position="28"/>
    </location>
</feature>
<name>A0A084SR36_9BACT</name>
<dbReference type="EMBL" id="JPMI01000168">
    <property type="protein sequence ID" value="KFA90921.1"/>
    <property type="molecule type" value="Genomic_DNA"/>
</dbReference>
<feature type="domain" description="Fatty acid desaturase" evidence="2">
    <location>
        <begin position="39"/>
        <end position="258"/>
    </location>
</feature>
<reference evidence="3 4" key="1">
    <citation type="submission" date="2014-07" db="EMBL/GenBank/DDBJ databases">
        <title>Draft Genome Sequence of Gephyronic Acid Producer, Cystobacter violaceus Strain Cb vi76.</title>
        <authorList>
            <person name="Stevens D.C."/>
            <person name="Young J."/>
            <person name="Carmichael R."/>
            <person name="Tan J."/>
            <person name="Taylor R.E."/>
        </authorList>
    </citation>
    <scope>NUCLEOTIDE SEQUENCE [LARGE SCALE GENOMIC DNA]</scope>
    <source>
        <strain evidence="3 4">Cb vi76</strain>
    </source>
</reference>
<keyword evidence="1" id="KW-1133">Transmembrane helix</keyword>
<evidence type="ECO:0000256" key="1">
    <source>
        <dbReference type="SAM" id="Phobius"/>
    </source>
</evidence>
<dbReference type="GO" id="GO:0006629">
    <property type="term" value="P:lipid metabolic process"/>
    <property type="evidence" value="ECO:0007669"/>
    <property type="project" value="InterPro"/>
</dbReference>
<keyword evidence="1" id="KW-0472">Membrane</keyword>